<dbReference type="InterPro" id="IPR001214">
    <property type="entry name" value="SET_dom"/>
</dbReference>
<dbReference type="InterPro" id="IPR041938">
    <property type="entry name" value="Hist-Lys_N-MTase_N"/>
</dbReference>
<evidence type="ECO:0000256" key="11">
    <source>
        <dbReference type="ARBA" id="ARBA00022801"/>
    </source>
</evidence>
<dbReference type="CDD" id="cd10524">
    <property type="entry name" value="SET_Suv4-20-like"/>
    <property type="match status" value="1"/>
</dbReference>
<dbReference type="InterPro" id="IPR002018">
    <property type="entry name" value="CarbesteraseB"/>
</dbReference>
<dbReference type="InterPro" id="IPR025783">
    <property type="entry name" value="Set9_fungi"/>
</dbReference>
<feature type="compositionally biased region" description="Polar residues" evidence="17">
    <location>
        <begin position="375"/>
        <end position="386"/>
    </location>
</feature>
<dbReference type="Gene3D" id="2.170.270.10">
    <property type="entry name" value="SET domain"/>
    <property type="match status" value="1"/>
</dbReference>
<evidence type="ECO:0000256" key="9">
    <source>
        <dbReference type="ARBA" id="ARBA00022679"/>
    </source>
</evidence>
<organism evidence="19 20">
    <name type="scientific">Aspergillus arachidicola</name>
    <dbReference type="NCBI Taxonomy" id="656916"/>
    <lineage>
        <taxon>Eukaryota</taxon>
        <taxon>Fungi</taxon>
        <taxon>Dikarya</taxon>
        <taxon>Ascomycota</taxon>
        <taxon>Pezizomycotina</taxon>
        <taxon>Eurotiomycetes</taxon>
        <taxon>Eurotiomycetidae</taxon>
        <taxon>Eurotiales</taxon>
        <taxon>Aspergillaceae</taxon>
        <taxon>Aspergillus</taxon>
        <taxon>Aspergillus subgen. Circumdati</taxon>
    </lineage>
</organism>
<evidence type="ECO:0000256" key="8">
    <source>
        <dbReference type="ARBA" id="ARBA00022603"/>
    </source>
</evidence>
<comment type="function">
    <text evidence="1">Histone methyltransferase that trimethylates 'Lys-20' of histone H4 to form H4K20me3.</text>
</comment>
<dbReference type="PROSITE" id="PS51567">
    <property type="entry name" value="SAM_MT43_SUVAR420_1"/>
    <property type="match status" value="1"/>
</dbReference>
<dbReference type="GO" id="GO:0005694">
    <property type="term" value="C:chromosome"/>
    <property type="evidence" value="ECO:0007669"/>
    <property type="project" value="UniProtKB-SubCell"/>
</dbReference>
<feature type="region of interest" description="Disordered" evidence="17">
    <location>
        <begin position="375"/>
        <end position="407"/>
    </location>
</feature>
<feature type="domain" description="SET" evidence="18">
    <location>
        <begin position="120"/>
        <end position="234"/>
    </location>
</feature>
<dbReference type="InterPro" id="IPR046341">
    <property type="entry name" value="SET_dom_sf"/>
</dbReference>
<feature type="region of interest" description="Disordered" evidence="17">
    <location>
        <begin position="428"/>
        <end position="484"/>
    </location>
</feature>
<protein>
    <recommendedName>
        <fullName evidence="6">Histone-lysine N-methyltransferase SET9</fullName>
        <ecNumber evidence="14">2.1.1.372</ecNumber>
    </recommendedName>
    <alternativeName>
        <fullName evidence="5">Histone-lysine N-methyltransferase set9</fullName>
    </alternativeName>
    <alternativeName>
        <fullName evidence="15">SET domain protein 9</fullName>
    </alternativeName>
</protein>
<keyword evidence="20" id="KW-1185">Reference proteome</keyword>
<evidence type="ECO:0000256" key="16">
    <source>
        <dbReference type="ARBA" id="ARBA00048081"/>
    </source>
</evidence>
<dbReference type="GO" id="GO:0005634">
    <property type="term" value="C:nucleus"/>
    <property type="evidence" value="ECO:0007669"/>
    <property type="project" value="UniProtKB-SubCell"/>
</dbReference>
<dbReference type="PROSITE" id="PS50280">
    <property type="entry name" value="SET"/>
    <property type="match status" value="1"/>
</dbReference>
<dbReference type="EC" id="2.1.1.372" evidence="14"/>
<accession>A0A2G7FJK1</accession>
<feature type="compositionally biased region" description="Basic and acidic residues" evidence="17">
    <location>
        <begin position="556"/>
        <end position="573"/>
    </location>
</feature>
<keyword evidence="10" id="KW-0949">S-adenosyl-L-methionine</keyword>
<dbReference type="InterPro" id="IPR029058">
    <property type="entry name" value="AB_hydrolase_fold"/>
</dbReference>
<dbReference type="AlphaFoldDB" id="A0A2G7FJK1"/>
<comment type="subcellular location">
    <subcellularLocation>
        <location evidence="3">Chromosome</location>
    </subcellularLocation>
    <subcellularLocation>
        <location evidence="2">Nucleus</location>
    </subcellularLocation>
</comment>
<dbReference type="PANTHER" id="PTHR12977:SF4">
    <property type="entry name" value="HISTONE-LYSINE N-METHYLTRANSFERASE KMT5B"/>
    <property type="match status" value="1"/>
</dbReference>
<proteinExistence type="inferred from homology"/>
<name>A0A2G7FJK1_9EURO</name>
<evidence type="ECO:0000256" key="1">
    <source>
        <dbReference type="ARBA" id="ARBA00001984"/>
    </source>
</evidence>
<evidence type="ECO:0000256" key="13">
    <source>
        <dbReference type="ARBA" id="ARBA00023242"/>
    </source>
</evidence>
<evidence type="ECO:0000259" key="18">
    <source>
        <dbReference type="PROSITE" id="PS50280"/>
    </source>
</evidence>
<keyword evidence="9" id="KW-0808">Transferase</keyword>
<dbReference type="Pfam" id="PF00135">
    <property type="entry name" value="COesterase"/>
    <property type="match status" value="1"/>
</dbReference>
<keyword evidence="8" id="KW-0489">Methyltransferase</keyword>
<gene>
    <name evidence="19" type="ORF">AARAC_003450</name>
</gene>
<evidence type="ECO:0000313" key="20">
    <source>
        <dbReference type="Proteomes" id="UP000231358"/>
    </source>
</evidence>
<dbReference type="SUPFAM" id="SSF53474">
    <property type="entry name" value="alpha/beta-Hydrolases"/>
    <property type="match status" value="1"/>
</dbReference>
<evidence type="ECO:0000256" key="7">
    <source>
        <dbReference type="ARBA" id="ARBA00022454"/>
    </source>
</evidence>
<comment type="similarity">
    <text evidence="4">Belongs to the type-B carboxylesterase/lipase family.</text>
</comment>
<dbReference type="Gene3D" id="3.40.50.1820">
    <property type="entry name" value="alpha/beta hydrolase"/>
    <property type="match status" value="1"/>
</dbReference>
<dbReference type="InterPro" id="IPR039977">
    <property type="entry name" value="Suv4-20/Set9"/>
</dbReference>
<keyword evidence="12" id="KW-0156">Chromatin regulator</keyword>
<evidence type="ECO:0000256" key="5">
    <source>
        <dbReference type="ARBA" id="ARBA00014232"/>
    </source>
</evidence>
<evidence type="ECO:0000313" key="19">
    <source>
        <dbReference type="EMBL" id="PIG80822.1"/>
    </source>
</evidence>
<evidence type="ECO:0000256" key="10">
    <source>
        <dbReference type="ARBA" id="ARBA00022691"/>
    </source>
</evidence>
<dbReference type="Proteomes" id="UP000231358">
    <property type="component" value="Unassembled WGS sequence"/>
</dbReference>
<dbReference type="InterPro" id="IPR019826">
    <property type="entry name" value="Carboxylesterase_B_AS"/>
</dbReference>
<dbReference type="PROSITE" id="PS00122">
    <property type="entry name" value="CARBOXYLESTERASE_B_1"/>
    <property type="match status" value="1"/>
</dbReference>
<feature type="compositionally biased region" description="Polar residues" evidence="17">
    <location>
        <begin position="269"/>
        <end position="286"/>
    </location>
</feature>
<evidence type="ECO:0000256" key="17">
    <source>
        <dbReference type="SAM" id="MobiDB-lite"/>
    </source>
</evidence>
<dbReference type="PANTHER" id="PTHR12977">
    <property type="entry name" value="SUPPRESSOR OF VARIEGATION 4-20-RELATED"/>
    <property type="match status" value="1"/>
</dbReference>
<dbReference type="SUPFAM" id="SSF82199">
    <property type="entry name" value="SET domain"/>
    <property type="match status" value="1"/>
</dbReference>
<dbReference type="SMART" id="SM00317">
    <property type="entry name" value="SET"/>
    <property type="match status" value="1"/>
</dbReference>
<dbReference type="GO" id="GO:0016787">
    <property type="term" value="F:hydrolase activity"/>
    <property type="evidence" value="ECO:0007669"/>
    <property type="project" value="UniProtKB-KW"/>
</dbReference>
<feature type="compositionally biased region" description="Basic residues" evidence="17">
    <location>
        <begin position="463"/>
        <end position="474"/>
    </location>
</feature>
<evidence type="ECO:0000256" key="6">
    <source>
        <dbReference type="ARBA" id="ARBA00015413"/>
    </source>
</evidence>
<evidence type="ECO:0000256" key="14">
    <source>
        <dbReference type="ARBA" id="ARBA00024057"/>
    </source>
</evidence>
<dbReference type="GO" id="GO:0032259">
    <property type="term" value="P:methylation"/>
    <property type="evidence" value="ECO:0007669"/>
    <property type="project" value="UniProtKB-KW"/>
</dbReference>
<sequence>MPSSKARDSPSVERRDRLTLAKLASYDDVATDALVDRAYFWTNTRKNRTKYIPVRGVHEDDVARILLHEVIVAKDSAQAEKQLLAMSGMKKYLAKLPNDREKEWFRRHLRKYIQMYLPDSPFEVTTTNRYTITEHEAAICARKFIKQGQEIKYLSGTLVPMTREEEQELDLKRKDFSIVMSSRRKTPSFFLGPARFANHDCNANGRLVTRGSEGMQVVATRDIYIGEEITVSYGDDYFGIDNCECLCLTCERAVRNGWAPHVDSEEGSSKASTPALNDEAMSNDSLLSPRKRKHPLDSDSDISPSSTPRKRSKFTRQSSKLRSAVSLADFAPVGSGSDNPPPQAETSIVPETTGAASITNDTIAPASGIAVEVSQASATDCDSSPSLEADESQHSSTSTTPTSIGDVRIKVEDTVEASLTESASATTHLTLSVTDQPHNDRHLPGTDNDMLSELSEIIDTPQKPKRSRGSRWKHGVVPSVEEESHRVRVPGDYTKTSKLLAQAYDRWTDKEGSMDDEERVMDHRTVHRFLYPEEEARISRKDRGVSFGVTPTPELSEPRTETEDSEACDDRRNTRASRTRTRSLRMTIAYESPLISLDYGVFQGRYDSTYNLSYFRKIPFAAPPTGENRFRAPQPPMRILDDVYDTDQDFDMCPQRTVNGSEDCLYLGLFSRPWDVRSASTAATKRPVLVVFYGGGFIQGSASFTLPPSSYPVLNASTLNDYVVIYSNYRVNAFGFLPGRAVKQSPISDLNPGLLDQQSVLKWVQKYIHHFGGDPHNVTIWGQSAGGGSVVAQVLANGRGKQPKLFSKALASSPFWPKTYAYNAPEAEAIYEHLTNLTGCANATETLACLKAVDVQTIRDANLIISESQKYTTSTFTWGPVIDGEFLFDTLTEAVASDSLQTELVFGMYNTHEGENFVPPGFRSLNTTNGFNSSIPSFHQWLVGFLPGLSSEEIRLVESKYYPPGGRSETLDLYNSTYVRAGLIYRDVVLACPAYWIASAARTAGYAGEYTISPAQHASDTIYWNQVNSIQQTDELIYQGYAGAFASFFQTGDPNAHKLTNSSQPGVPMLQSTGDEFVVTDTEFETAKLVLLKERCDFWKPIGERVPV</sequence>
<feature type="region of interest" description="Disordered" evidence="17">
    <location>
        <begin position="545"/>
        <end position="579"/>
    </location>
</feature>
<keyword evidence="11" id="KW-0378">Hydrolase</keyword>
<dbReference type="Gene3D" id="1.10.10.1700">
    <property type="entry name" value="Histone-lysine N-methyltransferase"/>
    <property type="match status" value="1"/>
</dbReference>
<evidence type="ECO:0000256" key="3">
    <source>
        <dbReference type="ARBA" id="ARBA00004286"/>
    </source>
</evidence>
<dbReference type="FunFam" id="3.40.50.1820:FF:000299">
    <property type="entry name" value="Carboxylic ester hydrolase"/>
    <property type="match status" value="1"/>
</dbReference>
<reference evidence="19 20" key="1">
    <citation type="submission" date="2017-05" db="EMBL/GenBank/DDBJ databases">
        <title>Genome sequence for an aflatoxigenic pathogen of Argentinian peanut, Aspergillus arachidicola.</title>
        <authorList>
            <person name="Moore G."/>
            <person name="Beltz S.B."/>
            <person name="Mack B.M."/>
        </authorList>
    </citation>
    <scope>NUCLEOTIDE SEQUENCE [LARGE SCALE GENOMIC DNA]</scope>
    <source>
        <strain evidence="19 20">CBS 117610</strain>
    </source>
</reference>
<dbReference type="GO" id="GO:0140943">
    <property type="term" value="F:histone H4K20 trimethyltransferase activity"/>
    <property type="evidence" value="ECO:0007669"/>
    <property type="project" value="UniProtKB-EC"/>
</dbReference>
<evidence type="ECO:0000256" key="4">
    <source>
        <dbReference type="ARBA" id="ARBA00005964"/>
    </source>
</evidence>
<feature type="region of interest" description="Disordered" evidence="17">
    <location>
        <begin position="260"/>
        <end position="348"/>
    </location>
</feature>
<comment type="catalytic activity">
    <reaction evidence="16">
        <text>L-lysyl(20)-[histone H4] + 3 S-adenosyl-L-methionine = N(6),N(6),N(6)-trimethyl-L-lysyl(20)-[histone H4] + 3 S-adenosyl-L-homocysteine + 3 H(+)</text>
        <dbReference type="Rhea" id="RHEA:64456"/>
        <dbReference type="Rhea" id="RHEA-COMP:15554"/>
        <dbReference type="Rhea" id="RHEA-COMP:15998"/>
        <dbReference type="ChEBI" id="CHEBI:15378"/>
        <dbReference type="ChEBI" id="CHEBI:29969"/>
        <dbReference type="ChEBI" id="CHEBI:57856"/>
        <dbReference type="ChEBI" id="CHEBI:59789"/>
        <dbReference type="ChEBI" id="CHEBI:61961"/>
        <dbReference type="EC" id="2.1.1.372"/>
    </reaction>
</comment>
<evidence type="ECO:0000256" key="2">
    <source>
        <dbReference type="ARBA" id="ARBA00004123"/>
    </source>
</evidence>
<dbReference type="EMBL" id="NEXV01000595">
    <property type="protein sequence ID" value="PIG80822.1"/>
    <property type="molecule type" value="Genomic_DNA"/>
</dbReference>
<keyword evidence="7" id="KW-0158">Chromosome</keyword>
<comment type="caution">
    <text evidence="19">The sequence shown here is derived from an EMBL/GenBank/DDBJ whole genome shotgun (WGS) entry which is preliminary data.</text>
</comment>
<evidence type="ECO:0000256" key="15">
    <source>
        <dbReference type="ARBA" id="ARBA00030653"/>
    </source>
</evidence>
<dbReference type="STRING" id="656916.A0A2G7FJK1"/>
<keyword evidence="13" id="KW-0539">Nucleus</keyword>
<dbReference type="Pfam" id="PF00856">
    <property type="entry name" value="SET"/>
    <property type="match status" value="1"/>
</dbReference>
<evidence type="ECO:0000256" key="12">
    <source>
        <dbReference type="ARBA" id="ARBA00022853"/>
    </source>
</evidence>